<organism evidence="2">
    <name type="scientific">uncultured marine virus</name>
    <dbReference type="NCBI Taxonomy" id="186617"/>
    <lineage>
        <taxon>Viruses</taxon>
        <taxon>environmental samples</taxon>
    </lineage>
</organism>
<reference evidence="2" key="2">
    <citation type="submission" date="2015-03" db="EMBL/GenBank/DDBJ databases">
        <authorList>
            <person name="Chow C.-E.T."/>
            <person name="Winget D.M."/>
            <person name="White R.A.III."/>
            <person name="Hallam S.J."/>
            <person name="Suttle C.A."/>
        </authorList>
    </citation>
    <scope>NUCLEOTIDE SEQUENCE</scope>
    <source>
        <strain evidence="2">Anoxic2_4</strain>
    </source>
</reference>
<proteinExistence type="predicted"/>
<name>A0A0F7L384_9VIRU</name>
<keyword evidence="1" id="KW-0812">Transmembrane</keyword>
<reference evidence="2" key="1">
    <citation type="journal article" date="2015" name="Front. Microbiol.">
        <title>Combining genomic sequencing methods to explore viral diversity and reveal potential virus-host interactions.</title>
        <authorList>
            <person name="Chow C.E."/>
            <person name="Winget D.M."/>
            <person name="White R.A.III."/>
            <person name="Hallam S.J."/>
            <person name="Suttle C.A."/>
        </authorList>
    </citation>
    <scope>NUCLEOTIDE SEQUENCE</scope>
    <source>
        <strain evidence="2">Anoxic2_4</strain>
    </source>
</reference>
<accession>A0A0F7L384</accession>
<sequence length="98" mass="11041">MTGIILTLSLMILFCGLMEILNTRLMILKMRYLLKKILMFPPQPRQQHTQDPLAFLIGQGGGRSLKGGVILVWLTNIEEALLAEKYTKDMICAGLYST</sequence>
<keyword evidence="1" id="KW-0472">Membrane</keyword>
<dbReference type="EMBL" id="KR029588">
    <property type="protein sequence ID" value="AKH47024.1"/>
    <property type="molecule type" value="Genomic_DNA"/>
</dbReference>
<keyword evidence="1" id="KW-1133">Transmembrane helix</keyword>
<feature type="transmembrane region" description="Helical" evidence="1">
    <location>
        <begin position="6"/>
        <end position="27"/>
    </location>
</feature>
<protein>
    <submittedName>
        <fullName evidence="2">Uncharacterized protein</fullName>
    </submittedName>
</protein>
<evidence type="ECO:0000313" key="2">
    <source>
        <dbReference type="EMBL" id="AKH47024.1"/>
    </source>
</evidence>
<evidence type="ECO:0000256" key="1">
    <source>
        <dbReference type="SAM" id="Phobius"/>
    </source>
</evidence>